<protein>
    <recommendedName>
        <fullName evidence="6">NADP-dependent oxidoreductase domain-containing protein</fullName>
    </recommendedName>
</protein>
<evidence type="ECO:0000256" key="1">
    <source>
        <dbReference type="ARBA" id="ARBA00007905"/>
    </source>
</evidence>
<evidence type="ECO:0000256" key="2">
    <source>
        <dbReference type="ARBA" id="ARBA00022857"/>
    </source>
</evidence>
<feature type="site" description="Lowers pKa of active site Tyr" evidence="5">
    <location>
        <position position="100"/>
    </location>
</feature>
<proteinExistence type="inferred from homology"/>
<dbReference type="InterPro" id="IPR036812">
    <property type="entry name" value="NAD(P)_OxRdtase_dom_sf"/>
</dbReference>
<evidence type="ECO:0000256" key="5">
    <source>
        <dbReference type="PIRSR" id="PIRSR000097-3"/>
    </source>
</evidence>
<evidence type="ECO:0000256" key="4">
    <source>
        <dbReference type="PIRSR" id="PIRSR000097-1"/>
    </source>
</evidence>
<name>A0A1B6E5J8_9HEMI</name>
<dbReference type="InterPro" id="IPR023210">
    <property type="entry name" value="NADP_OxRdtase_dom"/>
</dbReference>
<reference evidence="7" key="1">
    <citation type="submission" date="2015-12" db="EMBL/GenBank/DDBJ databases">
        <title>De novo transcriptome assembly of four potential Pierce s Disease insect vectors from Arizona vineyards.</title>
        <authorList>
            <person name="Tassone E.E."/>
        </authorList>
    </citation>
    <scope>NUCLEOTIDE SEQUENCE</scope>
</reference>
<dbReference type="InterPro" id="IPR020471">
    <property type="entry name" value="AKR"/>
</dbReference>
<dbReference type="PRINTS" id="PR00069">
    <property type="entry name" value="ALDKETRDTASE"/>
</dbReference>
<feature type="domain" description="NADP-dependent oxidoreductase" evidence="6">
    <location>
        <begin position="121"/>
        <end position="195"/>
    </location>
</feature>
<sequence>MFKIALESYKGVLAALQNNSPVISSKIPLNNGTSLPIVGFGTYLIEEHKIHTVLDAALKYGYRNIDTAAMYENEKAIGIALRDLLPKYSLSRKDVFITTKLRAEDETTSGVKNTKLRIDSWKELIRLNDNGRGVLRAIGVSNFLAKHLTHIISKTGVPPVVNQVEFHPYYNHPDELYELCCKYNIILQAYASLGGSDNPVLIRHSVVKEVATKHQVSPAQVLLKWGLQEGFAVIPKSVTPEKIKLNAELDFTLDIEDMAAISALESQQKFSWNPETVA</sequence>
<dbReference type="AlphaFoldDB" id="A0A1B6E5J8"/>
<keyword evidence="2" id="KW-0521">NADP</keyword>
<dbReference type="GO" id="GO:0016616">
    <property type="term" value="F:oxidoreductase activity, acting on the CH-OH group of donors, NAD or NADP as acceptor"/>
    <property type="evidence" value="ECO:0007669"/>
    <property type="project" value="UniProtKB-ARBA"/>
</dbReference>
<organism evidence="7">
    <name type="scientific">Clastoptera arizonana</name>
    <name type="common">Arizona spittle bug</name>
    <dbReference type="NCBI Taxonomy" id="38151"/>
    <lineage>
        <taxon>Eukaryota</taxon>
        <taxon>Metazoa</taxon>
        <taxon>Ecdysozoa</taxon>
        <taxon>Arthropoda</taxon>
        <taxon>Hexapoda</taxon>
        <taxon>Insecta</taxon>
        <taxon>Pterygota</taxon>
        <taxon>Neoptera</taxon>
        <taxon>Paraneoptera</taxon>
        <taxon>Hemiptera</taxon>
        <taxon>Auchenorrhyncha</taxon>
        <taxon>Cercopoidea</taxon>
        <taxon>Clastopteridae</taxon>
        <taxon>Clastoptera</taxon>
    </lineage>
</organism>
<dbReference type="Pfam" id="PF00248">
    <property type="entry name" value="Aldo_ket_red"/>
    <property type="match status" value="3"/>
</dbReference>
<dbReference type="PANTHER" id="PTHR43827">
    <property type="entry name" value="2,5-DIKETO-D-GLUCONIC ACID REDUCTASE"/>
    <property type="match status" value="1"/>
</dbReference>
<feature type="active site" description="Proton donor" evidence="4">
    <location>
        <position position="71"/>
    </location>
</feature>
<dbReference type="Gene3D" id="3.20.20.100">
    <property type="entry name" value="NADP-dependent oxidoreductase domain"/>
    <property type="match status" value="2"/>
</dbReference>
<accession>A0A1B6E5J8</accession>
<gene>
    <name evidence="7" type="ORF">g.13916</name>
</gene>
<feature type="domain" description="NADP-dependent oxidoreductase" evidence="6">
    <location>
        <begin position="47"/>
        <end position="110"/>
    </location>
</feature>
<feature type="domain" description="NADP-dependent oxidoreductase" evidence="6">
    <location>
        <begin position="207"/>
        <end position="264"/>
    </location>
</feature>
<evidence type="ECO:0000256" key="3">
    <source>
        <dbReference type="ARBA" id="ARBA00023002"/>
    </source>
</evidence>
<evidence type="ECO:0000313" key="7">
    <source>
        <dbReference type="EMBL" id="JAS33203.1"/>
    </source>
</evidence>
<dbReference type="PIRSF" id="PIRSF000097">
    <property type="entry name" value="AKR"/>
    <property type="match status" value="1"/>
</dbReference>
<keyword evidence="3" id="KW-0560">Oxidoreductase</keyword>
<dbReference type="EMBL" id="GEDC01004095">
    <property type="protein sequence ID" value="JAS33203.1"/>
    <property type="molecule type" value="Transcribed_RNA"/>
</dbReference>
<dbReference type="SUPFAM" id="SSF51430">
    <property type="entry name" value="NAD(P)-linked oxidoreductase"/>
    <property type="match status" value="1"/>
</dbReference>
<comment type="similarity">
    <text evidence="1">Belongs to the aldo/keto reductase family.</text>
</comment>
<evidence type="ECO:0000259" key="6">
    <source>
        <dbReference type="Pfam" id="PF00248"/>
    </source>
</evidence>
<dbReference type="PANTHER" id="PTHR43827:SF3">
    <property type="entry name" value="NADP-DEPENDENT OXIDOREDUCTASE DOMAIN-CONTAINING PROTEIN"/>
    <property type="match status" value="1"/>
</dbReference>